<dbReference type="GeneID" id="60872594"/>
<feature type="domain" description="Fido" evidence="4">
    <location>
        <begin position="93"/>
        <end position="235"/>
    </location>
</feature>
<keyword evidence="2" id="KW-0547">Nucleotide-binding</keyword>
<protein>
    <submittedName>
        <fullName evidence="6">Cell filamentation protein Fic</fullName>
    </submittedName>
    <submittedName>
        <fullName evidence="5">Fic family protein</fullName>
    </submittedName>
</protein>
<evidence type="ECO:0000256" key="1">
    <source>
        <dbReference type="PIRSR" id="PIRSR640198-1"/>
    </source>
</evidence>
<dbReference type="InterPro" id="IPR040198">
    <property type="entry name" value="Fido_containing"/>
</dbReference>
<dbReference type="PANTHER" id="PTHR13504">
    <property type="entry name" value="FIDO DOMAIN-CONTAINING PROTEIN DDB_G0283145"/>
    <property type="match status" value="1"/>
</dbReference>
<dbReference type="InterPro" id="IPR036597">
    <property type="entry name" value="Fido-like_dom_sf"/>
</dbReference>
<comment type="caution">
    <text evidence="6">The sequence shown here is derived from an EMBL/GenBank/DDBJ whole genome shotgun (WGS) entry which is preliminary data.</text>
</comment>
<feature type="active site" evidence="1">
    <location>
        <position position="175"/>
    </location>
</feature>
<dbReference type="Gene3D" id="1.10.3290.10">
    <property type="entry name" value="Fido-like domain"/>
    <property type="match status" value="1"/>
</dbReference>
<reference evidence="7" key="1">
    <citation type="submission" date="2017-04" db="EMBL/GenBank/DDBJ databases">
        <title>Function of individual gut microbiota members based on whole genome sequencing of pure cultures obtained from chicken caecum.</title>
        <authorList>
            <person name="Medvecky M."/>
            <person name="Cejkova D."/>
            <person name="Polansky O."/>
            <person name="Karasova D."/>
            <person name="Kubasova T."/>
            <person name="Cizek A."/>
            <person name="Rychlik I."/>
        </authorList>
    </citation>
    <scope>NUCLEOTIDE SEQUENCE [LARGE SCALE GENOMIC DNA]</scope>
    <source>
        <strain evidence="7">An144</strain>
    </source>
</reference>
<reference evidence="5" key="3">
    <citation type="submission" date="2023-03" db="EMBL/GenBank/DDBJ databases">
        <authorList>
            <person name="Shen W."/>
            <person name="Cai J."/>
        </authorList>
    </citation>
    <scope>NUCLEOTIDE SEQUENCE</scope>
    <source>
        <strain evidence="5">B245-2</strain>
    </source>
</reference>
<organism evidence="6 7">
    <name type="scientific">Enterococcus cecorum</name>
    <dbReference type="NCBI Taxonomy" id="44008"/>
    <lineage>
        <taxon>Bacteria</taxon>
        <taxon>Bacillati</taxon>
        <taxon>Bacillota</taxon>
        <taxon>Bacilli</taxon>
        <taxon>Lactobacillales</taxon>
        <taxon>Enterococcaceae</taxon>
        <taxon>Enterococcus</taxon>
    </lineage>
</organism>
<dbReference type="PANTHER" id="PTHR13504:SF38">
    <property type="entry name" value="FIDO DOMAIN-CONTAINING PROTEIN"/>
    <property type="match status" value="1"/>
</dbReference>
<evidence type="ECO:0000313" key="7">
    <source>
        <dbReference type="Proteomes" id="UP000196074"/>
    </source>
</evidence>
<dbReference type="GO" id="GO:0005524">
    <property type="term" value="F:ATP binding"/>
    <property type="evidence" value="ECO:0007669"/>
    <property type="project" value="UniProtKB-KW"/>
</dbReference>
<feature type="site" description="Important for autoinhibition of adenylyltransferase activity" evidence="3">
    <location>
        <position position="43"/>
    </location>
</feature>
<sequence length="264" mass="29977">MDFRELDALKCKMDQFRPLTKGQVEAIEREKKIEHVWSSNALEGGTLDKYETAAILETGATIHATPVKEILETLDLGKAFDFVYELALGQVPLNEEIIQKINQLVTIKSADKVELAGMYRLNAAYPYGVVGVHYTDPYLIRQEMANLIYWAQEIAPTLHPVEYAALLHQKFVSIHPFTDGNGRTARLLMEFALTSNGFPITNIQPDKKSRQIYMETLANTQRTGDTEPFVALVANYVKEELEMRIRILELNEKNIREAKSKTTS</sequence>
<dbReference type="EMBL" id="JARQBI010000014">
    <property type="protein sequence ID" value="MDT2797007.1"/>
    <property type="molecule type" value="Genomic_DNA"/>
</dbReference>
<evidence type="ECO:0000256" key="2">
    <source>
        <dbReference type="PIRSR" id="PIRSR640198-2"/>
    </source>
</evidence>
<dbReference type="PROSITE" id="PS51459">
    <property type="entry name" value="FIDO"/>
    <property type="match status" value="1"/>
</dbReference>
<gene>
    <name evidence="6" type="ORF">B5E88_04625</name>
    <name evidence="5" type="ORF">P7H47_07095</name>
</gene>
<dbReference type="InterPro" id="IPR003812">
    <property type="entry name" value="Fido"/>
</dbReference>
<dbReference type="Proteomes" id="UP000196074">
    <property type="component" value="Unassembled WGS sequence"/>
</dbReference>
<proteinExistence type="predicted"/>
<dbReference type="Pfam" id="PF02661">
    <property type="entry name" value="Fic"/>
    <property type="match status" value="1"/>
</dbReference>
<evidence type="ECO:0000313" key="5">
    <source>
        <dbReference type="EMBL" id="MDT2797007.1"/>
    </source>
</evidence>
<reference evidence="6" key="2">
    <citation type="journal article" date="2018" name="BMC Genomics">
        <title>Whole genome sequencing and function prediction of 133 gut anaerobes isolated from chicken caecum in pure cultures.</title>
        <authorList>
            <person name="Medvecky M."/>
            <person name="Cejkova D."/>
            <person name="Polansky O."/>
            <person name="Karasova D."/>
            <person name="Kubasova T."/>
            <person name="Cizek A."/>
            <person name="Rychlik I."/>
        </authorList>
    </citation>
    <scope>NUCLEOTIDE SEQUENCE</scope>
    <source>
        <strain evidence="6">An144</strain>
    </source>
</reference>
<accession>A0A0I9WHL0</accession>
<dbReference type="EMBL" id="NFLC01000007">
    <property type="protein sequence ID" value="OUQ10727.1"/>
    <property type="molecule type" value="Genomic_DNA"/>
</dbReference>
<dbReference type="RefSeq" id="WP_016250785.1">
    <property type="nucleotide sequence ID" value="NZ_AP035890.1"/>
</dbReference>
<dbReference type="Proteomes" id="UP001255696">
    <property type="component" value="Unassembled WGS sequence"/>
</dbReference>
<name>A0A0I9WHL0_9ENTE</name>
<evidence type="ECO:0000259" key="4">
    <source>
        <dbReference type="PROSITE" id="PS51459"/>
    </source>
</evidence>
<dbReference type="AlphaFoldDB" id="A0A0I9WHL0"/>
<feature type="binding site" evidence="2">
    <location>
        <begin position="179"/>
        <end position="186"/>
    </location>
    <ligand>
        <name>ATP</name>
        <dbReference type="ChEBI" id="CHEBI:30616"/>
    </ligand>
</feature>
<dbReference type="SUPFAM" id="SSF140931">
    <property type="entry name" value="Fic-like"/>
    <property type="match status" value="1"/>
</dbReference>
<keyword evidence="2" id="KW-0067">ATP-binding</keyword>
<evidence type="ECO:0000256" key="3">
    <source>
        <dbReference type="PIRSR" id="PIRSR640198-3"/>
    </source>
</evidence>
<evidence type="ECO:0000313" key="6">
    <source>
        <dbReference type="EMBL" id="OUQ10727.1"/>
    </source>
</evidence>